<feature type="binding site" description="in other chain" evidence="10">
    <location>
        <begin position="248"/>
        <end position="249"/>
    </location>
    <ligand>
        <name>ATP</name>
        <dbReference type="ChEBI" id="CHEBI:30616"/>
        <note>ligand shared between two neighboring subunits</note>
    </ligand>
</feature>
<keyword evidence="10" id="KW-0963">Cytoplasm</keyword>
<evidence type="ECO:0000256" key="6">
    <source>
        <dbReference type="ARBA" id="ARBA00022741"/>
    </source>
</evidence>
<evidence type="ECO:0000256" key="8">
    <source>
        <dbReference type="ARBA" id="ARBA00022842"/>
    </source>
</evidence>
<dbReference type="Pfam" id="PF00438">
    <property type="entry name" value="S-AdoMet_synt_N"/>
    <property type="match status" value="1"/>
</dbReference>
<reference evidence="16 17" key="1">
    <citation type="submission" date="2024-08" db="EMBL/GenBank/DDBJ databases">
        <title>Genome mining of Saccharopolyspora cebuensis PGLac3 from Nigerian medicinal plant.</title>
        <authorList>
            <person name="Ezeobiora C.E."/>
            <person name="Igbokwe N.H."/>
            <person name="Amin D.H."/>
            <person name="Mendie U.E."/>
        </authorList>
    </citation>
    <scope>NUCLEOTIDE SEQUENCE [LARGE SCALE GENOMIC DNA]</scope>
    <source>
        <strain evidence="16 17">PGLac3</strain>
    </source>
</reference>
<keyword evidence="9 10" id="KW-0630">Potassium</keyword>
<evidence type="ECO:0000256" key="3">
    <source>
        <dbReference type="ARBA" id="ARBA00022563"/>
    </source>
</evidence>
<comment type="subcellular location">
    <subcellularLocation>
        <location evidence="10 11">Cytoplasm</location>
    </subcellularLocation>
</comment>
<evidence type="ECO:0000256" key="9">
    <source>
        <dbReference type="ARBA" id="ARBA00022958"/>
    </source>
</evidence>
<dbReference type="HAMAP" id="MF_00086">
    <property type="entry name" value="S_AdoMet_synth1"/>
    <property type="match status" value="1"/>
</dbReference>
<evidence type="ECO:0000256" key="7">
    <source>
        <dbReference type="ARBA" id="ARBA00022840"/>
    </source>
</evidence>
<organism evidence="16 17">
    <name type="scientific">Saccharopolyspora cebuensis</name>
    <dbReference type="NCBI Taxonomy" id="418759"/>
    <lineage>
        <taxon>Bacteria</taxon>
        <taxon>Bacillati</taxon>
        <taxon>Actinomycetota</taxon>
        <taxon>Actinomycetes</taxon>
        <taxon>Pseudonocardiales</taxon>
        <taxon>Pseudonocardiaceae</taxon>
        <taxon>Saccharopolyspora</taxon>
    </lineage>
</organism>
<comment type="catalytic activity">
    <reaction evidence="10">
        <text>L-methionine + ATP + H2O = S-adenosyl-L-methionine + phosphate + diphosphate</text>
        <dbReference type="Rhea" id="RHEA:21080"/>
        <dbReference type="ChEBI" id="CHEBI:15377"/>
        <dbReference type="ChEBI" id="CHEBI:30616"/>
        <dbReference type="ChEBI" id="CHEBI:33019"/>
        <dbReference type="ChEBI" id="CHEBI:43474"/>
        <dbReference type="ChEBI" id="CHEBI:57844"/>
        <dbReference type="ChEBI" id="CHEBI:59789"/>
        <dbReference type="EC" id="2.5.1.6"/>
    </reaction>
</comment>
<evidence type="ECO:0000313" key="16">
    <source>
        <dbReference type="EMBL" id="MEY8038591.1"/>
    </source>
</evidence>
<dbReference type="InterPro" id="IPR022636">
    <property type="entry name" value="S-AdoMet_synthetase_sfam"/>
</dbReference>
<feature type="region of interest" description="Flexible loop" evidence="10">
    <location>
        <begin position="105"/>
        <end position="115"/>
    </location>
</feature>
<evidence type="ECO:0000259" key="14">
    <source>
        <dbReference type="Pfam" id="PF02772"/>
    </source>
</evidence>
<keyword evidence="7 10" id="KW-0067">ATP-binding</keyword>
<keyword evidence="5 10" id="KW-0479">Metal-binding</keyword>
<feature type="binding site" description="in other chain" evidence="10">
    <location>
        <position position="105"/>
    </location>
    <ligand>
        <name>L-methionine</name>
        <dbReference type="ChEBI" id="CHEBI:57844"/>
        <note>ligand shared between two neighboring subunits</note>
    </ligand>
</feature>
<dbReference type="InterPro" id="IPR002133">
    <property type="entry name" value="S-AdoMet_synthetase"/>
</dbReference>
<evidence type="ECO:0000256" key="12">
    <source>
        <dbReference type="RuleBase" id="RU004462"/>
    </source>
</evidence>
<dbReference type="RefSeq" id="WP_345362140.1">
    <property type="nucleotide sequence ID" value="NZ_BAABII010000006.1"/>
</dbReference>
<evidence type="ECO:0000259" key="13">
    <source>
        <dbReference type="Pfam" id="PF00438"/>
    </source>
</evidence>
<feature type="binding site" evidence="10">
    <location>
        <position position="280"/>
    </location>
    <ligand>
        <name>ATP</name>
        <dbReference type="ChEBI" id="CHEBI:30616"/>
        <note>ligand shared between two neighboring subunits</note>
    </ligand>
</feature>
<feature type="binding site" description="in other chain" evidence="10">
    <location>
        <begin position="263"/>
        <end position="264"/>
    </location>
    <ligand>
        <name>ATP</name>
        <dbReference type="ChEBI" id="CHEBI:30616"/>
        <note>ligand shared between two neighboring subunits</note>
    </ligand>
</feature>
<comment type="cofactor">
    <cofactor evidence="10">
        <name>K(+)</name>
        <dbReference type="ChEBI" id="CHEBI:29103"/>
    </cofactor>
    <text evidence="10">Binds 1 potassium ion per subunit.</text>
</comment>
<evidence type="ECO:0000259" key="15">
    <source>
        <dbReference type="Pfam" id="PF02773"/>
    </source>
</evidence>
<evidence type="ECO:0000256" key="1">
    <source>
        <dbReference type="ARBA" id="ARBA00005224"/>
    </source>
</evidence>
<dbReference type="NCBIfam" id="TIGR01034">
    <property type="entry name" value="metK"/>
    <property type="match status" value="1"/>
</dbReference>
<dbReference type="SUPFAM" id="SSF55973">
    <property type="entry name" value="S-adenosylmethionine synthetase"/>
    <property type="match status" value="3"/>
</dbReference>
<dbReference type="GO" id="GO:0004478">
    <property type="term" value="F:methionine adenosyltransferase activity"/>
    <property type="evidence" value="ECO:0007669"/>
    <property type="project" value="UniProtKB-EC"/>
</dbReference>
<dbReference type="EMBL" id="JBGEHV010000005">
    <property type="protein sequence ID" value="MEY8038591.1"/>
    <property type="molecule type" value="Genomic_DNA"/>
</dbReference>
<feature type="domain" description="S-adenosylmethionine synthetase central" evidence="14">
    <location>
        <begin position="131"/>
        <end position="249"/>
    </location>
</feature>
<dbReference type="Proteomes" id="UP001564626">
    <property type="component" value="Unassembled WGS sequence"/>
</dbReference>
<accession>A0ABV4CFH4</accession>
<evidence type="ECO:0000256" key="10">
    <source>
        <dbReference type="HAMAP-Rule" id="MF_00086"/>
    </source>
</evidence>
<feature type="binding site" description="in other chain" evidence="10">
    <location>
        <position position="62"/>
    </location>
    <ligand>
        <name>L-methionine</name>
        <dbReference type="ChEBI" id="CHEBI:57844"/>
        <note>ligand shared between two neighboring subunits</note>
    </ligand>
</feature>
<evidence type="ECO:0000256" key="4">
    <source>
        <dbReference type="ARBA" id="ARBA00022679"/>
    </source>
</evidence>
<feature type="binding site" evidence="10">
    <location>
        <position position="49"/>
    </location>
    <ligand>
        <name>K(+)</name>
        <dbReference type="ChEBI" id="CHEBI:29103"/>
    </ligand>
</feature>
<keyword evidence="3 10" id="KW-0554">One-carbon metabolism</keyword>
<feature type="binding site" description="in other chain" evidence="10">
    <location>
        <position position="288"/>
    </location>
    <ligand>
        <name>L-methionine</name>
        <dbReference type="ChEBI" id="CHEBI:57844"/>
        <note>ligand shared between two neighboring subunits</note>
    </ligand>
</feature>
<comment type="cofactor">
    <cofactor evidence="10">
        <name>Mg(2+)</name>
        <dbReference type="ChEBI" id="CHEBI:18420"/>
    </cofactor>
    <text evidence="10">Binds 2 divalent ions per subunit.</text>
</comment>
<dbReference type="PIRSF" id="PIRSF000497">
    <property type="entry name" value="MAT"/>
    <property type="match status" value="1"/>
</dbReference>
<dbReference type="InterPro" id="IPR022629">
    <property type="entry name" value="S-AdoMet_synt_central"/>
</dbReference>
<feature type="binding site" evidence="10">
    <location>
        <position position="257"/>
    </location>
    <ligand>
        <name>ATP</name>
        <dbReference type="ChEBI" id="CHEBI:30616"/>
        <note>ligand shared between two neighboring subunits</note>
    </ligand>
</feature>
<evidence type="ECO:0000256" key="5">
    <source>
        <dbReference type="ARBA" id="ARBA00022723"/>
    </source>
</evidence>
<keyword evidence="8 10" id="KW-0460">Magnesium</keyword>
<dbReference type="PANTHER" id="PTHR11964">
    <property type="entry name" value="S-ADENOSYLMETHIONINE SYNTHETASE"/>
    <property type="match status" value="1"/>
</dbReference>
<comment type="similarity">
    <text evidence="2 10 12">Belongs to the AdoMet synthase family.</text>
</comment>
<comment type="subunit">
    <text evidence="10">Homotetramer; dimer of dimers.</text>
</comment>
<dbReference type="Pfam" id="PF02773">
    <property type="entry name" value="S-AdoMet_synt_C"/>
    <property type="match status" value="1"/>
</dbReference>
<dbReference type="InterPro" id="IPR022630">
    <property type="entry name" value="S-AdoMet_synt_C"/>
</dbReference>
<dbReference type="Pfam" id="PF02772">
    <property type="entry name" value="S-AdoMet_synt_M"/>
    <property type="match status" value="1"/>
</dbReference>
<gene>
    <name evidence="10 16" type="primary">metK</name>
    <name evidence="16" type="ORF">AB8O55_04220</name>
</gene>
<proteinExistence type="inferred from homology"/>
<keyword evidence="4 10" id="KW-0808">Transferase</keyword>
<feature type="domain" description="S-adenosylmethionine synthetase N-terminal" evidence="13">
    <location>
        <begin position="10"/>
        <end position="107"/>
    </location>
</feature>
<feature type="binding site" description="in other chain" evidence="10">
    <location>
        <position position="21"/>
    </location>
    <ligand>
        <name>ATP</name>
        <dbReference type="ChEBI" id="CHEBI:30616"/>
        <note>ligand shared between two neighboring subunits</note>
    </ligand>
</feature>
<evidence type="ECO:0000256" key="2">
    <source>
        <dbReference type="ARBA" id="ARBA00009685"/>
    </source>
</evidence>
<feature type="domain" description="S-adenosylmethionine synthetase C-terminal" evidence="15">
    <location>
        <begin position="251"/>
        <end position="390"/>
    </location>
</feature>
<feature type="binding site" evidence="10">
    <location>
        <position position="23"/>
    </location>
    <ligand>
        <name>Mg(2+)</name>
        <dbReference type="ChEBI" id="CHEBI:18420"/>
    </ligand>
</feature>
<feature type="binding site" evidence="10">
    <location>
        <position position="284"/>
    </location>
    <ligand>
        <name>ATP</name>
        <dbReference type="ChEBI" id="CHEBI:30616"/>
        <note>ligand shared between two neighboring subunits</note>
    </ligand>
</feature>
<comment type="pathway">
    <text evidence="1 10">Amino-acid biosynthesis; S-adenosyl-L-methionine biosynthesis; S-adenosyl-L-methionine from L-methionine: step 1/1.</text>
</comment>
<dbReference type="PROSITE" id="PS00377">
    <property type="entry name" value="ADOMET_SYNTHASE_2"/>
    <property type="match status" value="1"/>
</dbReference>
<dbReference type="EC" id="2.5.1.6" evidence="10"/>
<dbReference type="Gene3D" id="3.30.300.10">
    <property type="match status" value="3"/>
</dbReference>
<keyword evidence="6 10" id="KW-0547">Nucleotide-binding</keyword>
<name>A0ABV4CFH4_9PSEU</name>
<feature type="binding site" description="in other chain" evidence="10">
    <location>
        <begin position="180"/>
        <end position="182"/>
    </location>
    <ligand>
        <name>ATP</name>
        <dbReference type="ChEBI" id="CHEBI:30616"/>
        <note>ligand shared between two neighboring subunits</note>
    </ligand>
</feature>
<comment type="caution">
    <text evidence="16">The sequence shown here is derived from an EMBL/GenBank/DDBJ whole genome shotgun (WGS) entry which is preliminary data.</text>
</comment>
<protein>
    <recommendedName>
        <fullName evidence="10">S-adenosylmethionine synthase</fullName>
        <shortName evidence="10">AdoMet synthase</shortName>
        <ecNumber evidence="10">2.5.1.6</ecNumber>
    </recommendedName>
    <alternativeName>
        <fullName evidence="10">MAT</fullName>
    </alternativeName>
    <alternativeName>
        <fullName evidence="10">Methionine adenosyltransferase</fullName>
    </alternativeName>
</protein>
<evidence type="ECO:0000256" key="11">
    <source>
        <dbReference type="RuleBase" id="RU000542"/>
    </source>
</evidence>
<dbReference type="PROSITE" id="PS00376">
    <property type="entry name" value="ADOMET_SYNTHASE_1"/>
    <property type="match status" value="1"/>
</dbReference>
<dbReference type="InterPro" id="IPR022628">
    <property type="entry name" value="S-AdoMet_synt_N"/>
</dbReference>
<keyword evidence="17" id="KW-1185">Reference proteome</keyword>
<dbReference type="CDD" id="cd18079">
    <property type="entry name" value="S-AdoMet_synt"/>
    <property type="match status" value="1"/>
</dbReference>
<feature type="binding site" evidence="10">
    <location>
        <position position="257"/>
    </location>
    <ligand>
        <name>L-methionine</name>
        <dbReference type="ChEBI" id="CHEBI:57844"/>
        <note>ligand shared between two neighboring subunits</note>
    </ligand>
</feature>
<dbReference type="InterPro" id="IPR022631">
    <property type="entry name" value="ADOMET_SYNTHASE_CS"/>
</dbReference>
<sequence length="403" mass="42883">MSQDPRTGRRLFTSESVTEGHPDKICDAISDSILDALLAQDPRSRVAVETLVTTGQVHVAGEVTTDAYADIPTIVREKILEIGYDSSAKGFDGNSCGVNVAIGSQSPDIAQGVDTAHESRVEGVIDEIASQGAGDQGLMFGYACDDTPEFMPLPIALAHRLSRRLTRVRKDGELPYLRPDGKTQVTIEYAGDQPVRLDTVVLSTQHAADVDLDAVLANDIRQHVIDPEVGELDLDTGGVRTLVNPTGRFVVGGPMGDAGLTGRKIIVDTYGGMARHGGGAFSGKDPSKVDRSAAYAMRWVAKNAVAAGLAGRIEVQVAYAIGKAAPVGLFVETFGTENVDPVKIQAAINEVFDLRPAAIIRDLDLLRPIYAPTAAYGHFGRADVDLPWERTDRAEALKTIAGA</sequence>
<evidence type="ECO:0000313" key="17">
    <source>
        <dbReference type="Proteomes" id="UP001564626"/>
    </source>
</evidence>
<comment type="function">
    <text evidence="10">Catalyzes the formation of S-adenosylmethionine (AdoMet) from methionine and ATP. The overall synthetic reaction is composed of two sequential steps, AdoMet formation and the subsequent tripolyphosphate hydrolysis which occurs prior to release of AdoMet from the enzyme.</text>
</comment>